<sequence length="171" mass="19452">MTETELVRAAAARDPQAMTVLYRTHFDPLRRRALAITGCPEDAADAAQDALLATFDRLPQLDADALQFGAYATTAARHHAFKRRRVIAEPVEEISDEDPLAGLEREELQRRVRDAIRELPERQRRVIFRADFEELPRDEIAKEFGLTENAIGQLLFRARRNLQSTLATTRA</sequence>
<comment type="caution">
    <text evidence="8">The sequence shown here is derived from an EMBL/GenBank/DDBJ whole genome shotgun (WGS) entry which is preliminary data.</text>
</comment>
<evidence type="ECO:0000259" key="6">
    <source>
        <dbReference type="Pfam" id="PF04542"/>
    </source>
</evidence>
<feature type="domain" description="RNA polymerase sigma-70 region 2" evidence="6">
    <location>
        <begin position="21"/>
        <end position="85"/>
    </location>
</feature>
<protein>
    <submittedName>
        <fullName evidence="8">Sigma-70 family RNA polymerase sigma factor</fullName>
    </submittedName>
</protein>
<name>A0A9X3SAD3_9ACTN</name>
<dbReference type="NCBIfam" id="TIGR02937">
    <property type="entry name" value="sigma70-ECF"/>
    <property type="match status" value="1"/>
</dbReference>
<dbReference type="InterPro" id="IPR007627">
    <property type="entry name" value="RNA_pol_sigma70_r2"/>
</dbReference>
<dbReference type="InterPro" id="IPR014284">
    <property type="entry name" value="RNA_pol_sigma-70_dom"/>
</dbReference>
<keyword evidence="2" id="KW-0805">Transcription regulation</keyword>
<keyword evidence="5" id="KW-0804">Transcription</keyword>
<keyword evidence="3" id="KW-0731">Sigma factor</keyword>
<evidence type="ECO:0000259" key="7">
    <source>
        <dbReference type="Pfam" id="PF08281"/>
    </source>
</evidence>
<evidence type="ECO:0000256" key="2">
    <source>
        <dbReference type="ARBA" id="ARBA00023015"/>
    </source>
</evidence>
<dbReference type="AlphaFoldDB" id="A0A9X3SAD3"/>
<evidence type="ECO:0000256" key="5">
    <source>
        <dbReference type="ARBA" id="ARBA00023163"/>
    </source>
</evidence>
<evidence type="ECO:0000313" key="9">
    <source>
        <dbReference type="Proteomes" id="UP001149140"/>
    </source>
</evidence>
<dbReference type="RefSeq" id="WP_270045161.1">
    <property type="nucleotide sequence ID" value="NZ_JAPDOD010000054.1"/>
</dbReference>
<dbReference type="InterPro" id="IPR036388">
    <property type="entry name" value="WH-like_DNA-bd_sf"/>
</dbReference>
<dbReference type="EMBL" id="JAPDOD010000054">
    <property type="protein sequence ID" value="MDA0165898.1"/>
    <property type="molecule type" value="Genomic_DNA"/>
</dbReference>
<dbReference type="InterPro" id="IPR013325">
    <property type="entry name" value="RNA_pol_sigma_r2"/>
</dbReference>
<comment type="similarity">
    <text evidence="1">Belongs to the sigma-70 factor family. ECF subfamily.</text>
</comment>
<dbReference type="Proteomes" id="UP001149140">
    <property type="component" value="Unassembled WGS sequence"/>
</dbReference>
<evidence type="ECO:0000256" key="3">
    <source>
        <dbReference type="ARBA" id="ARBA00023082"/>
    </source>
</evidence>
<accession>A0A9X3SAD3</accession>
<evidence type="ECO:0000313" key="8">
    <source>
        <dbReference type="EMBL" id="MDA0165898.1"/>
    </source>
</evidence>
<dbReference type="PANTHER" id="PTHR43133">
    <property type="entry name" value="RNA POLYMERASE ECF-TYPE SIGMA FACTO"/>
    <property type="match status" value="1"/>
</dbReference>
<dbReference type="GO" id="GO:0016987">
    <property type="term" value="F:sigma factor activity"/>
    <property type="evidence" value="ECO:0007669"/>
    <property type="project" value="UniProtKB-KW"/>
</dbReference>
<evidence type="ECO:0000256" key="1">
    <source>
        <dbReference type="ARBA" id="ARBA00010641"/>
    </source>
</evidence>
<dbReference type="Gene3D" id="1.10.10.10">
    <property type="entry name" value="Winged helix-like DNA-binding domain superfamily/Winged helix DNA-binding domain"/>
    <property type="match status" value="1"/>
</dbReference>
<dbReference type="Pfam" id="PF04542">
    <property type="entry name" value="Sigma70_r2"/>
    <property type="match status" value="1"/>
</dbReference>
<dbReference type="InterPro" id="IPR039425">
    <property type="entry name" value="RNA_pol_sigma-70-like"/>
</dbReference>
<evidence type="ECO:0000256" key="4">
    <source>
        <dbReference type="ARBA" id="ARBA00023125"/>
    </source>
</evidence>
<dbReference type="GO" id="GO:0003677">
    <property type="term" value="F:DNA binding"/>
    <property type="evidence" value="ECO:0007669"/>
    <property type="project" value="UniProtKB-KW"/>
</dbReference>
<proteinExistence type="inferred from homology"/>
<reference evidence="8" key="1">
    <citation type="submission" date="2022-10" db="EMBL/GenBank/DDBJ databases">
        <title>The WGS of Solirubrobacter ginsenosidimutans DSM 21036.</title>
        <authorList>
            <person name="Jiang Z."/>
        </authorList>
    </citation>
    <scope>NUCLEOTIDE SEQUENCE</scope>
    <source>
        <strain evidence="8">DSM 21036</strain>
    </source>
</reference>
<dbReference type="GO" id="GO:0006352">
    <property type="term" value="P:DNA-templated transcription initiation"/>
    <property type="evidence" value="ECO:0007669"/>
    <property type="project" value="InterPro"/>
</dbReference>
<dbReference type="CDD" id="cd06171">
    <property type="entry name" value="Sigma70_r4"/>
    <property type="match status" value="1"/>
</dbReference>
<keyword evidence="4" id="KW-0238">DNA-binding</keyword>
<dbReference type="InterPro" id="IPR013249">
    <property type="entry name" value="RNA_pol_sigma70_r4_t2"/>
</dbReference>
<organism evidence="8 9">
    <name type="scientific">Solirubrobacter ginsenosidimutans</name>
    <dbReference type="NCBI Taxonomy" id="490573"/>
    <lineage>
        <taxon>Bacteria</taxon>
        <taxon>Bacillati</taxon>
        <taxon>Actinomycetota</taxon>
        <taxon>Thermoleophilia</taxon>
        <taxon>Solirubrobacterales</taxon>
        <taxon>Solirubrobacteraceae</taxon>
        <taxon>Solirubrobacter</taxon>
    </lineage>
</organism>
<dbReference type="Gene3D" id="1.10.1740.10">
    <property type="match status" value="1"/>
</dbReference>
<dbReference type="InterPro" id="IPR013324">
    <property type="entry name" value="RNA_pol_sigma_r3/r4-like"/>
</dbReference>
<feature type="domain" description="RNA polymerase sigma factor 70 region 4 type 2" evidence="7">
    <location>
        <begin position="110"/>
        <end position="162"/>
    </location>
</feature>
<dbReference type="Pfam" id="PF08281">
    <property type="entry name" value="Sigma70_r4_2"/>
    <property type="match status" value="1"/>
</dbReference>
<keyword evidence="9" id="KW-1185">Reference proteome</keyword>
<dbReference type="SUPFAM" id="SSF88946">
    <property type="entry name" value="Sigma2 domain of RNA polymerase sigma factors"/>
    <property type="match status" value="1"/>
</dbReference>
<dbReference type="SUPFAM" id="SSF88659">
    <property type="entry name" value="Sigma3 and sigma4 domains of RNA polymerase sigma factors"/>
    <property type="match status" value="1"/>
</dbReference>
<gene>
    <name evidence="8" type="ORF">OM076_36875</name>
</gene>
<dbReference type="PANTHER" id="PTHR43133:SF8">
    <property type="entry name" value="RNA POLYMERASE SIGMA FACTOR HI_1459-RELATED"/>
    <property type="match status" value="1"/>
</dbReference>